<dbReference type="SUPFAM" id="SSF49854">
    <property type="entry name" value="Spermadhesin, CUB domain"/>
    <property type="match status" value="1"/>
</dbReference>
<dbReference type="RefSeq" id="WP_201432306.1">
    <property type="nucleotide sequence ID" value="NZ_JAEQBW010000009.1"/>
</dbReference>
<protein>
    <submittedName>
        <fullName evidence="4">T9SS type A sorting domain-containing protein</fullName>
    </submittedName>
</protein>
<dbReference type="InterPro" id="IPR000859">
    <property type="entry name" value="CUB_dom"/>
</dbReference>
<feature type="domain" description="Fibronectin type-III" evidence="3">
    <location>
        <begin position="719"/>
        <end position="846"/>
    </location>
</feature>
<dbReference type="InterPro" id="IPR035914">
    <property type="entry name" value="Sperma_CUB_dom_sf"/>
</dbReference>
<evidence type="ECO:0000313" key="4">
    <source>
        <dbReference type="EMBL" id="MBK6266622.1"/>
    </source>
</evidence>
<dbReference type="Gene3D" id="2.60.120.290">
    <property type="entry name" value="Spermadhesin, CUB domain"/>
    <property type="match status" value="1"/>
</dbReference>
<dbReference type="PANTHER" id="PTHR13817">
    <property type="entry name" value="TITIN"/>
    <property type="match status" value="1"/>
</dbReference>
<feature type="domain" description="Fibronectin type-III" evidence="3">
    <location>
        <begin position="1672"/>
        <end position="1772"/>
    </location>
</feature>
<organism evidence="4 5">
    <name type="scientific">Marivirga aurantiaca</name>
    <dbReference type="NCBI Taxonomy" id="2802615"/>
    <lineage>
        <taxon>Bacteria</taxon>
        <taxon>Pseudomonadati</taxon>
        <taxon>Bacteroidota</taxon>
        <taxon>Cytophagia</taxon>
        <taxon>Cytophagales</taxon>
        <taxon>Marivirgaceae</taxon>
        <taxon>Marivirga</taxon>
    </lineage>
</organism>
<comment type="caution">
    <text evidence="4">The sequence shown here is derived from an EMBL/GenBank/DDBJ whole genome shotgun (WGS) entry which is preliminary data.</text>
</comment>
<reference evidence="4" key="1">
    <citation type="submission" date="2021-01" db="EMBL/GenBank/DDBJ databases">
        <title>Marivirga aurantiaca sp. nov., isolated from intertidal surface sediments.</title>
        <authorList>
            <person name="Zhang M."/>
        </authorList>
    </citation>
    <scope>NUCLEOTIDE SEQUENCE</scope>
    <source>
        <strain evidence="4">S37H4</strain>
    </source>
</reference>
<keyword evidence="1" id="KW-0677">Repeat</keyword>
<dbReference type="InterPro" id="IPR013783">
    <property type="entry name" value="Ig-like_fold"/>
</dbReference>
<sequence>MNRIFTLPKSIFYLIFTVGSILNVQAADYYWIGGSGNWSELSHWVTTSGGSTEHTVLPGETDNVYFDANSFTNDGQVLTIDRSIVRVRDFISENVTFNVTFTSEVADTDFEIYGSFKVPANVVLEWPYALVDFRSDDAGNEILVENGKVNAEGTGSFRFAAQGSWTFLSDLTATYLYHTAGELILGANTFNCEYFWLQYSSPKILNIDNATINVEQWRTLGASGITFQSNNSIINPSKLFEGMDLTYGTVNFKRPDSFSNDVEVFGSNTFNNFSVAKDIALELEAGTTQTILTSLDFNGLATEEAKILSSEPGEKTYFAGEGINISGDYAKIKDSDFQGTATFNLENTVVDLNSIGWEVNSVPIPTGNGSFYYSKVYGDSLYIGLSAGGGSERIIFLREGSFPDVTVADNTSYTADSEFGNGSLVGTGTYVVYQGNDNLVKITGLNPGTEYYMSRMEVNSTPDNSSIKYQSTTTSFARSETTLESGVLYMKNGSATVNTGDSFYDDGGKGFFFPNRENVLTLNSGESGKSVELTFNEMEVRSYEKLRIFDGADTTAALLTSLSGDSHTLPLKVTSSGEALTVKFYSADFVTSEFSLYGWQADVALIFAAPTIGSSNRVINSFTDTSINFGFTKGDGDSRLIVAKQGNSSIQFTPTENTTYSSNTNFGSGQDLGNGEFVVAFSDINNLTLTNLTSATDYTIKIWEYNESGGLKAFKTSGYQFNINNNEVAPEEITDSYNVVFREPYFIKNDKLDIRINYSLSSGDYPSDRKILVLASEDPVNIADLESTLVDDFRVNANNEFGSGDEVLTGVFAVHNSSYTYFELNGLSPETQYHLYVVYLRENGAGTRYGFNNVGYNTYTTKESNAIFLGEANTSVDAVKVLYNPTGFGRITQESFVETYFPANPGEKLSFLATLINLGSAEQFPFVIYDGLNTSAPVLADFSGFSSSDDHNYLPITATNSEGALTIHYEYTGGGFGYNGDPLGFRSLLYVYDDGLSTPTEKVKNITVNDITKTTANIGWERGGGDNVMVILNREGYEKAQIVNGLTHLAANDLSEEISAGNYAIYSGNGESVNLTQLISGTKYTLDFYEFNGSGNKITYGEPVSYSFITETSRPSLASTDLKYEITDSETVRLSWENGDGENRIVIAQSYTGLDFEKKDYDGKDFEANSNFANGKTYIDSDFDEIKVLYNGTGNFVDVTGLSNDYYYQYRVLEYNGSGLTANYLASDVSQFSLLPETPTANVTDAELYNITASTAKLSWTRSVNSSSIVFLSEDPNAVLELEDGIYNNYTIQNFKQSNGYVVHANDRYSNDILISDLRASTTYYVSIYTANDFSSQIYSINRENVPKLTLTTTSTKDFYWVGGDGDWADPSHWAKTSGGGVLHDTIPTSGSKVYIDENSFSDTDQGFINILDNVSLYALSTEGLNKSILLNNYDSLENYKRDNRFIVSGDFILSDSIRSGIDKYIFNGVERQSRISLSNNLGSNSYLSINLSQTSPANEILIDSLPKRIWYFAVNDCKITFSKPYELMEVIDWSDRNTEMINPPKAVRTNYLRSDQRFLKLYPRYNYSTFIISGSPTIDSLFIGSNDLQIVPSAHLTVNAIANEGSEFFIYSGSKHEQGYISTEKDSLIIENVEVFNSHAIGEGKIIAKNAVLYDNTDGWYLDGIKQPSTPSSPQKPYLSYGDSTNIHVKWPQLSVGKPLLLIWKDEAGTETPVNNSVYPLVNDFESATLLGRARVFDLNDLNQVKLSGLQPSTTYKMALYAYNKYDTMISYSSRSSVFEFKTADIHDSYVQDSFDHQIIAQGQTLYSSEGIGYQHEGLELQKATILADANNKQVAFRVAYSENNIMRLSLYPEDSNEELVNFAISVFADPEFLDSTYISPSVGKGFKVSLYKNGGSSANPLGPKFYIQSVNGQLSEEPLSIVEEFQVLQATDSSLELSWNALAEEKVLIIASESANINTIPEDYFTYRADSIFKAGDRLNTHDYVVYNGNGNSSTVIGLDHNTEYSFKAFSYHQEANLTTDPNYKTDTAAFISAKTLIKVPEGGLEEMDLSEFTSKSMRISYTGFEADGSVVFVSETPDFDFAPNDSIELNSFNYNNSYSNAPEVAEGVKMLYAGNQKTVDFISSGFAESKNYYYKVFLFNGNRYEKKFNTSDFLYDSARTIEATFEITSLESNVLCPASELNINYQYTGVNYTGQPSKAIISANESMIDAVELSILDSADFGMTIEIPDNLPLGDYYMAIVPDSGDFEVFPQAVSIEEVSIPIIIREADQLIADTEENIHWLRNNVLMDNETDSILYLTEEGEYVAIRAFANCEYTSNSIYVKARVSFESDTLTTCVNQEVTFNYQTFGSLSDVSDYIAILSNDNSQIDVELSELNIEENYFNLNLPEDLVTGYYTITLKEAADSIESGSKTIYVENYEPVVITVTENGLMSNYVEGNQWYFNGTEIPGATGQAIALDRSGAYSVRVDTELCSFFSEDIALTSNKKGLAAVGFKAYPNPVRDQFHIKYMGDNLAKVKIVVSSLTGKLVHSENFDFSQRRKVEIPMNELESGVYFITIETPDFRVVEKVLKK</sequence>
<proteinExistence type="predicted"/>
<evidence type="ECO:0000256" key="1">
    <source>
        <dbReference type="ARBA" id="ARBA00022737"/>
    </source>
</evidence>
<dbReference type="Proteomes" id="UP000611723">
    <property type="component" value="Unassembled WGS sequence"/>
</dbReference>
<feature type="domain" description="Fibronectin type-III" evidence="3">
    <location>
        <begin position="399"/>
        <end position="466"/>
    </location>
</feature>
<dbReference type="EMBL" id="JAEQBW010000009">
    <property type="protein sequence ID" value="MBK6266622.1"/>
    <property type="molecule type" value="Genomic_DNA"/>
</dbReference>
<evidence type="ECO:0000256" key="2">
    <source>
        <dbReference type="ARBA" id="ARBA00023157"/>
    </source>
</evidence>
<feature type="domain" description="Fibronectin type-III" evidence="3">
    <location>
        <begin position="1000"/>
        <end position="1097"/>
    </location>
</feature>
<dbReference type="InterPro" id="IPR003961">
    <property type="entry name" value="FN3_dom"/>
</dbReference>
<dbReference type="Gene3D" id="2.60.40.10">
    <property type="entry name" value="Immunoglobulins"/>
    <property type="match status" value="1"/>
</dbReference>
<dbReference type="SUPFAM" id="SSF49265">
    <property type="entry name" value="Fibronectin type III"/>
    <property type="match status" value="2"/>
</dbReference>
<dbReference type="InterPro" id="IPR036116">
    <property type="entry name" value="FN3_sf"/>
</dbReference>
<dbReference type="NCBIfam" id="TIGR04183">
    <property type="entry name" value="Por_Secre_tail"/>
    <property type="match status" value="1"/>
</dbReference>
<keyword evidence="5" id="KW-1185">Reference proteome</keyword>
<gene>
    <name evidence="4" type="ORF">JKA74_16370</name>
</gene>
<dbReference type="SMART" id="SM00060">
    <property type="entry name" value="FN3"/>
    <property type="match status" value="8"/>
</dbReference>
<accession>A0A935CB74</accession>
<keyword evidence="2" id="KW-1015">Disulfide bond</keyword>
<feature type="domain" description="Fibronectin type-III" evidence="3">
    <location>
        <begin position="634"/>
        <end position="712"/>
    </location>
</feature>
<feature type="domain" description="Fibronectin type-III" evidence="3">
    <location>
        <begin position="1115"/>
        <end position="1221"/>
    </location>
</feature>
<dbReference type="PANTHER" id="PTHR13817:SF166">
    <property type="entry name" value="NEURONAL IGCAM-RELATED"/>
    <property type="match status" value="1"/>
</dbReference>
<dbReference type="Pfam" id="PF00431">
    <property type="entry name" value="CUB"/>
    <property type="match status" value="1"/>
</dbReference>
<feature type="domain" description="Fibronectin type-III" evidence="3">
    <location>
        <begin position="1240"/>
        <end position="1337"/>
    </location>
</feature>
<dbReference type="InterPro" id="IPR050964">
    <property type="entry name" value="Striated_Muscle_Regulatory"/>
</dbReference>
<evidence type="ECO:0000313" key="5">
    <source>
        <dbReference type="Proteomes" id="UP000611723"/>
    </source>
</evidence>
<dbReference type="Pfam" id="PF18962">
    <property type="entry name" value="Por_Secre_tail"/>
    <property type="match status" value="1"/>
</dbReference>
<name>A0A935CB74_9BACT</name>
<feature type="domain" description="Fibronectin type-III" evidence="3">
    <location>
        <begin position="1921"/>
        <end position="2021"/>
    </location>
</feature>
<dbReference type="InterPro" id="IPR026444">
    <property type="entry name" value="Secre_tail"/>
</dbReference>
<evidence type="ECO:0000259" key="3">
    <source>
        <dbReference type="SMART" id="SM00060"/>
    </source>
</evidence>